<dbReference type="AlphaFoldDB" id="A0A8D8MKJ5"/>
<sequence>MMIATRFVSFASVLMVLMFLFYVVYGSSCLTFCLMYKRVYVFVFVCMCVWIHIGLHLGMSFVCLFALHYNSFYYFNSSVELQGPSKPPHVLSLTDLWLRIGENSCVSSTDGSRSSIEFGVIGLGVVRIGLFIGQDITSPMMMFGLIFCSCCCSWSRLRCFFISCRSSFWWISCSNRRML</sequence>
<dbReference type="EMBL" id="HBUE01205836">
    <property type="protein sequence ID" value="CAG6531864.1"/>
    <property type="molecule type" value="Transcribed_RNA"/>
</dbReference>
<accession>A0A8D8MKJ5</accession>
<keyword evidence="1" id="KW-0472">Membrane</keyword>
<organism evidence="2">
    <name type="scientific">Culex pipiens</name>
    <name type="common">House mosquito</name>
    <dbReference type="NCBI Taxonomy" id="7175"/>
    <lineage>
        <taxon>Eukaryota</taxon>
        <taxon>Metazoa</taxon>
        <taxon>Ecdysozoa</taxon>
        <taxon>Arthropoda</taxon>
        <taxon>Hexapoda</taxon>
        <taxon>Insecta</taxon>
        <taxon>Pterygota</taxon>
        <taxon>Neoptera</taxon>
        <taxon>Endopterygota</taxon>
        <taxon>Diptera</taxon>
        <taxon>Nematocera</taxon>
        <taxon>Culicoidea</taxon>
        <taxon>Culicidae</taxon>
        <taxon>Culicinae</taxon>
        <taxon>Culicini</taxon>
        <taxon>Culex</taxon>
        <taxon>Culex</taxon>
    </lineage>
</organism>
<keyword evidence="1" id="KW-1133">Transmembrane helix</keyword>
<dbReference type="EMBL" id="HBUE01312140">
    <property type="protein sequence ID" value="CAG6583729.1"/>
    <property type="molecule type" value="Transcribed_RNA"/>
</dbReference>
<proteinExistence type="predicted"/>
<feature type="transmembrane region" description="Helical" evidence="1">
    <location>
        <begin position="39"/>
        <end position="67"/>
    </location>
</feature>
<feature type="transmembrane region" description="Helical" evidence="1">
    <location>
        <begin position="140"/>
        <end position="157"/>
    </location>
</feature>
<evidence type="ECO:0000313" key="2">
    <source>
        <dbReference type="EMBL" id="CAG6531864.1"/>
    </source>
</evidence>
<name>A0A8D8MKJ5_CULPI</name>
<evidence type="ECO:0000256" key="1">
    <source>
        <dbReference type="SAM" id="Phobius"/>
    </source>
</evidence>
<reference evidence="2" key="1">
    <citation type="submission" date="2021-05" db="EMBL/GenBank/DDBJ databases">
        <authorList>
            <person name="Alioto T."/>
            <person name="Alioto T."/>
            <person name="Gomez Garrido J."/>
        </authorList>
    </citation>
    <scope>NUCLEOTIDE SEQUENCE</scope>
</reference>
<protein>
    <submittedName>
        <fullName evidence="2">(northern house mosquito) hypothetical protein</fullName>
    </submittedName>
</protein>
<keyword evidence="1" id="KW-0812">Transmembrane</keyword>
<feature type="transmembrane region" description="Helical" evidence="1">
    <location>
        <begin position="7"/>
        <end position="27"/>
    </location>
</feature>